<dbReference type="Pfam" id="PF13598">
    <property type="entry name" value="DUF4139"/>
    <property type="match status" value="1"/>
</dbReference>
<dbReference type="OrthoDB" id="10068793at2759"/>
<keyword evidence="4" id="KW-1185">Reference proteome</keyword>
<dbReference type="InterPro" id="IPR011935">
    <property type="entry name" value="CHP02231"/>
</dbReference>
<dbReference type="EMBL" id="LUEZ02000048">
    <property type="protein sequence ID" value="RDB23128.1"/>
    <property type="molecule type" value="Genomic_DNA"/>
</dbReference>
<dbReference type="InterPro" id="IPR037291">
    <property type="entry name" value="DUF4139"/>
</dbReference>
<dbReference type="STRING" id="39966.A0A369JMP3"/>
<accession>A0A369JMP3</accession>
<dbReference type="AlphaFoldDB" id="A0A369JMP3"/>
<evidence type="ECO:0000313" key="4">
    <source>
        <dbReference type="Proteomes" id="UP000076154"/>
    </source>
</evidence>
<gene>
    <name evidence="3" type="ORF">Hypma_009752</name>
</gene>
<evidence type="ECO:0000259" key="2">
    <source>
        <dbReference type="Pfam" id="PF13598"/>
    </source>
</evidence>
<evidence type="ECO:0000256" key="1">
    <source>
        <dbReference type="SAM" id="Coils"/>
    </source>
</evidence>
<reference evidence="3" key="1">
    <citation type="submission" date="2018-04" db="EMBL/GenBank/DDBJ databases">
        <title>Whole genome sequencing of Hypsizygus marmoreus.</title>
        <authorList>
            <person name="Choi I.-G."/>
            <person name="Min B."/>
            <person name="Kim J.-G."/>
            <person name="Kim S."/>
            <person name="Oh Y.-L."/>
            <person name="Kong W.-S."/>
            <person name="Park H."/>
            <person name="Jeong J."/>
            <person name="Song E.-S."/>
        </authorList>
    </citation>
    <scope>NUCLEOTIDE SEQUENCE [LARGE SCALE GENOMIC DNA]</scope>
    <source>
        <strain evidence="3">51987-8</strain>
    </source>
</reference>
<keyword evidence="1" id="KW-0175">Coiled coil</keyword>
<organism evidence="3 4">
    <name type="scientific">Hypsizygus marmoreus</name>
    <name type="common">White beech mushroom</name>
    <name type="synonym">Agaricus marmoreus</name>
    <dbReference type="NCBI Taxonomy" id="39966"/>
    <lineage>
        <taxon>Eukaryota</taxon>
        <taxon>Fungi</taxon>
        <taxon>Dikarya</taxon>
        <taxon>Basidiomycota</taxon>
        <taxon>Agaricomycotina</taxon>
        <taxon>Agaricomycetes</taxon>
        <taxon>Agaricomycetidae</taxon>
        <taxon>Agaricales</taxon>
        <taxon>Tricholomatineae</taxon>
        <taxon>Lyophyllaceae</taxon>
        <taxon>Hypsizygus</taxon>
    </lineage>
</organism>
<name>A0A369JMP3_HYPMA</name>
<dbReference type="InParanoid" id="A0A369JMP3"/>
<feature type="domain" description="DUF4139" evidence="2">
    <location>
        <begin position="145"/>
        <end position="314"/>
    </location>
</feature>
<dbReference type="PANTHER" id="PTHR31005">
    <property type="entry name" value="DUF4139 DOMAIN-CONTAINING PROTEIN"/>
    <property type="match status" value="1"/>
</dbReference>
<protein>
    <recommendedName>
        <fullName evidence="2">DUF4139 domain-containing protein</fullName>
    </recommendedName>
</protein>
<proteinExistence type="predicted"/>
<dbReference type="Proteomes" id="UP000076154">
    <property type="component" value="Unassembled WGS sequence"/>
</dbReference>
<sequence>MDHQYLRVEYRGPATIHDVIMSHDSPSAASSTSSHLEELSKKGLADKALVHCQKSLASLETHLSTLNAQHTDAKDLDKIIDQYELSGEKLDKKVLGLEKRIKSLEEDIKAEHAKITSVPDPDVKLRLRVEVALFAPSEGEVQMVLIYVVGQATWTAAYDIRVDMNTKDKPVTLTYKATTTQSTGEVSLTAPWPSFTISSPFPEFGLAIPTLSVYQRPTMPAQRARALSSSRPTLSVAALLTGDSIVETRQTSVSSNGKICATYCILGIITIASDGVSHNVTIAELELNATMSWVSISRVAAKTHLTARIKNASQYTLLKGVQVSM</sequence>
<comment type="caution">
    <text evidence="3">The sequence shown here is derived from an EMBL/GenBank/DDBJ whole genome shotgun (WGS) entry which is preliminary data.</text>
</comment>
<feature type="coiled-coil region" evidence="1">
    <location>
        <begin position="87"/>
        <end position="114"/>
    </location>
</feature>
<evidence type="ECO:0000313" key="3">
    <source>
        <dbReference type="EMBL" id="RDB23128.1"/>
    </source>
</evidence>
<dbReference type="PANTHER" id="PTHR31005:SF8">
    <property type="entry name" value="DUF4139 DOMAIN-CONTAINING PROTEIN"/>
    <property type="match status" value="1"/>
</dbReference>